<keyword evidence="1" id="KW-0812">Transmembrane</keyword>
<feature type="transmembrane region" description="Helical" evidence="1">
    <location>
        <begin position="432"/>
        <end position="453"/>
    </location>
</feature>
<organism evidence="2 3">
    <name type="scientific">Candidatus Roizmanbacteria bacterium CG10_big_fil_rev_8_21_14_0_10_39_6</name>
    <dbReference type="NCBI Taxonomy" id="1974853"/>
    <lineage>
        <taxon>Bacteria</taxon>
        <taxon>Candidatus Roizmaniibacteriota</taxon>
    </lineage>
</organism>
<evidence type="ECO:0000313" key="2">
    <source>
        <dbReference type="EMBL" id="PJE63201.1"/>
    </source>
</evidence>
<accession>A0A2M8KTH3</accession>
<reference evidence="3" key="1">
    <citation type="submission" date="2017-09" db="EMBL/GenBank/DDBJ databases">
        <title>Depth-based differentiation of microbial function through sediment-hosted aquifers and enrichment of novel symbionts in the deep terrestrial subsurface.</title>
        <authorList>
            <person name="Probst A.J."/>
            <person name="Ladd B."/>
            <person name="Jarett J.K."/>
            <person name="Geller-Mcgrath D.E."/>
            <person name="Sieber C.M.K."/>
            <person name="Emerson J.B."/>
            <person name="Anantharaman K."/>
            <person name="Thomas B.C."/>
            <person name="Malmstrom R."/>
            <person name="Stieglmeier M."/>
            <person name="Klingl A."/>
            <person name="Woyke T."/>
            <person name="Ryan C.M."/>
            <person name="Banfield J.F."/>
        </authorList>
    </citation>
    <scope>NUCLEOTIDE SEQUENCE [LARGE SCALE GENOMIC DNA]</scope>
</reference>
<keyword evidence="1" id="KW-1133">Transmembrane helix</keyword>
<evidence type="ECO:0000256" key="1">
    <source>
        <dbReference type="SAM" id="Phobius"/>
    </source>
</evidence>
<comment type="caution">
    <text evidence="2">The sequence shown here is derived from an EMBL/GenBank/DDBJ whole genome shotgun (WGS) entry which is preliminary data.</text>
</comment>
<gene>
    <name evidence="2" type="ORF">COU88_00820</name>
</gene>
<sequence>AETPIRAKIDAVIVPTSDRGRAVAEADRLQMLGKQKLTTRQRLEQAARAPVPESAQEFQGKVARVDAISTTLEKYAKGTPPDTTAAETKTRLDGSVTLMKSAEIYRMMPPGGLDDTTPAGLAEIKKIADYVGIPIATGTTARSDADIKNDIMALADGGMASLRASGIGQLLLNEYDGDQVVADAVLESLMRDSAFRESLHEQVTDILSNSANLEVRGPQNASGANPLILDGTKVGLLNDKVYHIGNTSLYKVLDTNLKAADAGMARELAKTENAGREIVNKRWRETDTLDTDAVRENLSADVRTATDLRQGDLGLRVVIGRSLGVNGIDTIATQDQYDALDDKTRAQIEGVYRTHGAQIKADLWVNLSKNIGFRDRYRIMGRNLHFSDKEWEQNAEYFSTVSEQIVQGNPQARALLKKVEQRGQMMPKKKRLMLIALMTILAIGGIAMTPVSLGAAALGGTVLGGGAIASEAGYI</sequence>
<keyword evidence="1" id="KW-0472">Membrane</keyword>
<name>A0A2M8KTH3_9BACT</name>
<dbReference type="EMBL" id="PFED01000035">
    <property type="protein sequence ID" value="PJE63201.1"/>
    <property type="molecule type" value="Genomic_DNA"/>
</dbReference>
<proteinExistence type="predicted"/>
<dbReference type="Proteomes" id="UP000229554">
    <property type="component" value="Unassembled WGS sequence"/>
</dbReference>
<protein>
    <submittedName>
        <fullName evidence="2">Uncharacterized protein</fullName>
    </submittedName>
</protein>
<feature type="non-terminal residue" evidence="2">
    <location>
        <position position="1"/>
    </location>
</feature>
<evidence type="ECO:0000313" key="3">
    <source>
        <dbReference type="Proteomes" id="UP000229554"/>
    </source>
</evidence>
<dbReference type="AlphaFoldDB" id="A0A2M8KTH3"/>